<dbReference type="OMA" id="LRSWRGM"/>
<gene>
    <name evidence="3" type="ORF">SMACR_07217</name>
</gene>
<feature type="domain" description="Heterokaryon incompatibility" evidence="2">
    <location>
        <begin position="299"/>
        <end position="479"/>
    </location>
</feature>
<evidence type="ECO:0000256" key="1">
    <source>
        <dbReference type="SAM" id="MobiDB-lite"/>
    </source>
</evidence>
<feature type="region of interest" description="Disordered" evidence="1">
    <location>
        <begin position="673"/>
        <end position="705"/>
    </location>
</feature>
<sequence>MVPRLCSVCAIVPHWLSSLPWDDFLYYDETTITLRSWRGMLEQAEAAEAAEATEAAEASRAAAAGTTGTATGTAEKKRRKSGSERRTGVEEYAVGRSGEELQGKTEGEGKSEEGGGCDLCLMITKAANRRRNYDRPYYMPPPPAMDPRHDERYLDVPLVFGREGEKVIGMDVKGRDDYWEYKIVCLSNRELFAVKVVSVPGSWCPKFQPPMRYGDQNPENNILLMKDWLDNCRRNHTKCCEIKKTMGTTGTNFLPSRLLDVQAFQMDSKSSYLGEDVRLVSSSPPMGQELDMDKFPPPYFTLSHCWGPPEKRPATTIKANLAQRMQRIPFLELPRTFQDAIEITRKLGYRYLWIDSLCIVQDDEQDWAHEAGLMAKVYSHSSCTLSALSSKDSSEGLHLEPLSEGRSYMDLMTPSHAYPAGDGDSDSGSVKSYMDDPFPFRFRLFYSLDNWQMLYNGKALDGLCDDISPLRSRAWTLQERELSRRIIHYAKNQVLWECAELKAMAQRPWHNCAYRGLDPEQEWEEWEEITKSQQSTNLLQDCDGNLQVTPAAVTASSLLSAYQSEREWWKMVLDYSQRVLSQDTDKLTALSGMAQFYQRNHFPQARYVAGMWSSRLEDELFWYVQDKVDARRPTAGYVAPSWSWASVNGRVNFGPMDPVRRFKSMRKKMPAVAAETVPTNAEVEDRDVKAKEKDKDKDREREGERDTQKVICEEWKIEEINLSPKYDDPYGALKGANLIIGGARLVKVDLFTETMIEPAPEYIGGVHRYYGGLKIDGRWVADHRLDIPGEADQDGCRLVCLGMLAERVFGERPTIGGLLLREEKLDVDGGFYVYSRVGRFQGMAVALFDGVESRRIKLI</sequence>
<dbReference type="EMBL" id="NMPR01000075">
    <property type="protein sequence ID" value="KAA8631525.1"/>
    <property type="molecule type" value="Genomic_DNA"/>
</dbReference>
<feature type="compositionally biased region" description="Basic and acidic residues" evidence="1">
    <location>
        <begin position="97"/>
        <end position="113"/>
    </location>
</feature>
<evidence type="ECO:0000313" key="4">
    <source>
        <dbReference type="Proteomes" id="UP000433876"/>
    </source>
</evidence>
<dbReference type="Proteomes" id="UP000433876">
    <property type="component" value="Unassembled WGS sequence"/>
</dbReference>
<dbReference type="PANTHER" id="PTHR33112:SF16">
    <property type="entry name" value="HETEROKARYON INCOMPATIBILITY DOMAIN-CONTAINING PROTEIN"/>
    <property type="match status" value="1"/>
</dbReference>
<protein>
    <recommendedName>
        <fullName evidence="2">Heterokaryon incompatibility domain-containing protein</fullName>
    </recommendedName>
</protein>
<organism evidence="3 4">
    <name type="scientific">Sordaria macrospora</name>
    <dbReference type="NCBI Taxonomy" id="5147"/>
    <lineage>
        <taxon>Eukaryota</taxon>
        <taxon>Fungi</taxon>
        <taxon>Dikarya</taxon>
        <taxon>Ascomycota</taxon>
        <taxon>Pezizomycotina</taxon>
        <taxon>Sordariomycetes</taxon>
        <taxon>Sordariomycetidae</taxon>
        <taxon>Sordariales</taxon>
        <taxon>Sordariaceae</taxon>
        <taxon>Sordaria</taxon>
    </lineage>
</organism>
<evidence type="ECO:0000313" key="3">
    <source>
        <dbReference type="EMBL" id="KAA8631525.1"/>
    </source>
</evidence>
<reference evidence="3 4" key="1">
    <citation type="submission" date="2017-07" db="EMBL/GenBank/DDBJ databases">
        <title>Genome sequence of the Sordaria macrospora wild type strain R19027.</title>
        <authorList>
            <person name="Nowrousian M."/>
            <person name="Teichert I."/>
            <person name="Kueck U."/>
        </authorList>
    </citation>
    <scope>NUCLEOTIDE SEQUENCE [LARGE SCALE GENOMIC DNA]</scope>
    <source>
        <strain evidence="3 4">R19027</strain>
        <tissue evidence="3">Mycelium</tissue>
    </source>
</reference>
<accession>A0A8S8ZT34</accession>
<dbReference type="PANTHER" id="PTHR33112">
    <property type="entry name" value="DOMAIN PROTEIN, PUTATIVE-RELATED"/>
    <property type="match status" value="1"/>
</dbReference>
<name>A0A8S8ZT34_SORMA</name>
<feature type="compositionally biased region" description="Low complexity" evidence="1">
    <location>
        <begin position="48"/>
        <end position="73"/>
    </location>
</feature>
<feature type="region of interest" description="Disordered" evidence="1">
    <location>
        <begin position="48"/>
        <end position="113"/>
    </location>
</feature>
<comment type="caution">
    <text evidence="3">The sequence shown here is derived from an EMBL/GenBank/DDBJ whole genome shotgun (WGS) entry which is preliminary data.</text>
</comment>
<dbReference type="InterPro" id="IPR010730">
    <property type="entry name" value="HET"/>
</dbReference>
<evidence type="ECO:0000259" key="2">
    <source>
        <dbReference type="Pfam" id="PF06985"/>
    </source>
</evidence>
<dbReference type="VEuPathDB" id="FungiDB:SMAC_07217"/>
<feature type="compositionally biased region" description="Basic and acidic residues" evidence="1">
    <location>
        <begin position="686"/>
        <end position="705"/>
    </location>
</feature>
<proteinExistence type="predicted"/>
<dbReference type="Pfam" id="PF06985">
    <property type="entry name" value="HET"/>
    <property type="match status" value="1"/>
</dbReference>
<dbReference type="AlphaFoldDB" id="A0A8S8ZT34"/>